<protein>
    <submittedName>
        <fullName evidence="2">Uncharacterized protein</fullName>
    </submittedName>
</protein>
<dbReference type="EMBL" id="JAFCMP010000408">
    <property type="protein sequence ID" value="KAG5180212.1"/>
    <property type="molecule type" value="Genomic_DNA"/>
</dbReference>
<evidence type="ECO:0000313" key="2">
    <source>
        <dbReference type="EMBL" id="KAG5190857.1"/>
    </source>
</evidence>
<gene>
    <name evidence="2" type="ORF">JKP88DRAFT_297515</name>
    <name evidence="1" type="ORF">JKP88DRAFT_324571</name>
</gene>
<dbReference type="Proteomes" id="UP000664859">
    <property type="component" value="Unassembled WGS sequence"/>
</dbReference>
<dbReference type="AlphaFoldDB" id="A0A836CLK9"/>
<name>A0A836CLK9_9STRA</name>
<organism evidence="2 3">
    <name type="scientific">Tribonema minus</name>
    <dbReference type="NCBI Taxonomy" id="303371"/>
    <lineage>
        <taxon>Eukaryota</taxon>
        <taxon>Sar</taxon>
        <taxon>Stramenopiles</taxon>
        <taxon>Ochrophyta</taxon>
        <taxon>PX clade</taxon>
        <taxon>Xanthophyceae</taxon>
        <taxon>Tribonematales</taxon>
        <taxon>Tribonemataceae</taxon>
        <taxon>Tribonema</taxon>
    </lineage>
</organism>
<evidence type="ECO:0000313" key="1">
    <source>
        <dbReference type="EMBL" id="KAG5180212.1"/>
    </source>
</evidence>
<dbReference type="EMBL" id="JAFCMP010000026">
    <property type="protein sequence ID" value="KAG5190857.1"/>
    <property type="molecule type" value="Genomic_DNA"/>
</dbReference>
<dbReference type="OrthoDB" id="218690at2759"/>
<proteinExistence type="predicted"/>
<sequence>MEPPLQTEDGEYCGTGYLLQHEGLLLVLAGWEPNETKEFLVYGLEAGAMRAAACDPQRFTIVARMLGPELLAMKLEARADLMRGCAWSFAFTPTQPGAYAMEAVLILVDGAAPWHGDGACAAREGVGYAVTSESRVLLTLDGGPMYVAAEACCEYCTRRAPACTHWSATAGAAPMVPILNATAAAHAFDAPRSAVGPLHKCVLYAGPVPEPVALPERYAVVSGVARREGVTPHYVGPSMPFMRERACARAAALVTGSDTATVTVALPKASPAGKRAPGAVTPAAAPRDASFGSELPLCTGDLLHEGRLVALEDLKCGPRGGGGGGARRKPQWPAYEPALYDDDGDGGSGALSPLCYQTDGAAPALLWTPRACRYAALRPAQLRRCAARRGLITFADYGDSLLYMNADDMRAVWSAVTGGTLDNAFPEGISAFTFDPRRLAEHWRASGVPHVFVGNFALMHRLWHHDAGAFAAFLDDLAAALDGLQTDLPTEMAHGVRFWLAAPALVSEREPHCSFERALAYSAGLRRVLQPRGWVELPWHNITLARSLSIADGMHHGPELGREMMRLMLHQLCAA</sequence>
<evidence type="ECO:0000313" key="3">
    <source>
        <dbReference type="Proteomes" id="UP000664859"/>
    </source>
</evidence>
<accession>A0A836CLK9</accession>
<keyword evidence="3" id="KW-1185">Reference proteome</keyword>
<comment type="caution">
    <text evidence="2">The sequence shown here is derived from an EMBL/GenBank/DDBJ whole genome shotgun (WGS) entry which is preliminary data.</text>
</comment>
<reference evidence="2" key="1">
    <citation type="submission" date="2021-02" db="EMBL/GenBank/DDBJ databases">
        <title>First Annotated Genome of the Yellow-green Alga Tribonema minus.</title>
        <authorList>
            <person name="Mahan K.M."/>
        </authorList>
    </citation>
    <scope>NUCLEOTIDE SEQUENCE</scope>
    <source>
        <strain evidence="2">UTEX B ZZ1240</strain>
    </source>
</reference>